<dbReference type="Pfam" id="PF24883">
    <property type="entry name" value="NPHP3_N"/>
    <property type="match status" value="1"/>
</dbReference>
<dbReference type="InterPro" id="IPR056884">
    <property type="entry name" value="NPHP3-like_N"/>
</dbReference>
<gene>
    <name evidence="3" type="ORF">C3B59_17200</name>
</gene>
<accession>A0A2S3Z688</accession>
<protein>
    <recommendedName>
        <fullName evidence="2">Nephrocystin 3-like N-terminal domain-containing protein</fullName>
    </recommendedName>
</protein>
<keyword evidence="1" id="KW-0677">Repeat</keyword>
<dbReference type="RefSeq" id="WP_103432417.1">
    <property type="nucleotide sequence ID" value="NZ_PPXF01000065.1"/>
</dbReference>
<evidence type="ECO:0000313" key="4">
    <source>
        <dbReference type="Proteomes" id="UP000237104"/>
    </source>
</evidence>
<evidence type="ECO:0000256" key="1">
    <source>
        <dbReference type="ARBA" id="ARBA00022737"/>
    </source>
</evidence>
<name>A0A2S3Z688_9MICO</name>
<dbReference type="SUPFAM" id="SSF52540">
    <property type="entry name" value="P-loop containing nucleoside triphosphate hydrolases"/>
    <property type="match status" value="1"/>
</dbReference>
<dbReference type="Proteomes" id="UP000237104">
    <property type="component" value="Unassembled WGS sequence"/>
</dbReference>
<organism evidence="3 4">
    <name type="scientific">Cryobacterium zongtaii</name>
    <dbReference type="NCBI Taxonomy" id="1259217"/>
    <lineage>
        <taxon>Bacteria</taxon>
        <taxon>Bacillati</taxon>
        <taxon>Actinomycetota</taxon>
        <taxon>Actinomycetes</taxon>
        <taxon>Micrococcales</taxon>
        <taxon>Microbacteriaceae</taxon>
        <taxon>Cryobacterium</taxon>
    </lineage>
</organism>
<dbReference type="Gene3D" id="3.40.50.300">
    <property type="entry name" value="P-loop containing nucleotide triphosphate hydrolases"/>
    <property type="match status" value="1"/>
</dbReference>
<reference evidence="3 4" key="1">
    <citation type="submission" date="2018-01" db="EMBL/GenBank/DDBJ databases">
        <title>Cryobacterium sp. nov., from glaciers in China.</title>
        <authorList>
            <person name="Liu Q."/>
            <person name="Xin Y.-H."/>
        </authorList>
    </citation>
    <scope>NUCLEOTIDE SEQUENCE [LARGE SCALE GENOMIC DNA]</scope>
    <source>
        <strain evidence="3 4">TMB1-8</strain>
    </source>
</reference>
<dbReference type="InterPro" id="IPR027417">
    <property type="entry name" value="P-loop_NTPase"/>
</dbReference>
<dbReference type="AlphaFoldDB" id="A0A2S3Z688"/>
<evidence type="ECO:0000313" key="3">
    <source>
        <dbReference type="EMBL" id="POH59632.1"/>
    </source>
</evidence>
<proteinExistence type="predicted"/>
<dbReference type="OrthoDB" id="3878130at2"/>
<dbReference type="EMBL" id="PPXF01000065">
    <property type="protein sequence ID" value="POH59632.1"/>
    <property type="molecule type" value="Genomic_DNA"/>
</dbReference>
<evidence type="ECO:0000259" key="2">
    <source>
        <dbReference type="Pfam" id="PF24883"/>
    </source>
</evidence>
<sequence length="510" mass="54731">MEANSLAAAHRGYQYQDLIAALALVDVVLSRLLTPTIDRKLFDHDIFDDLTTTAVSGERQRLQIKHTSGTITPLSLTNFATQRRGVRLDNLVAAIALDRDIFPSLSARTTYRLIFTDGAPIDPLLRRVLRSTVDAVGLTGLRLPTNAFRFDADALLNLRGTSVDNGSLAVMLSGLHTMSPGTVKSTLARMVVETSSPGYSGDLSMPGPAEELLLRRVRDEIGAGSFPNQNRPPLDFAAGLILAAQSARTGKGAVDMSSLTRRIQLRTDYGAVLAATPVDPDLEVGRDGLVQIIVEQVTEAATRGDRVVVTGPPGQGKSWTSDQLAAMLKRNGWLVASHYCYLGEADHQRDDRVLLESIFGSLIARLAEADRSLVSANLPRYAADRNALEQTLKQAIRRSPMGVALIVDGLDHISRVISPGTSSDASLIVCDALAKIDVPEGIALVVLSQPGAHLEPLIEATTIPLQGMSGPELEELARRTMSDSPGAVDDNFLDALQSRSAGNALYATYL</sequence>
<comment type="caution">
    <text evidence="3">The sequence shown here is derived from an EMBL/GenBank/DDBJ whole genome shotgun (WGS) entry which is preliminary data.</text>
</comment>
<feature type="domain" description="Nephrocystin 3-like N-terminal" evidence="2">
    <location>
        <begin position="306"/>
        <end position="413"/>
    </location>
</feature>